<proteinExistence type="predicted"/>
<name>A0A9Q9I982_9ACTN</name>
<evidence type="ECO:0000313" key="1">
    <source>
        <dbReference type="EMBL" id="UWZ50721.1"/>
    </source>
</evidence>
<sequence>MTTTSPTRSPGIDDYLGPGAHRFFGAGYKRAEQRLTDIAVTAGPDGAGTVEASAAVSYPADWSRKGSVDQLPHLSSIDVLLIAAETAEVHLTRARGLTPADRAALRLRRVRLLAGSSPVEEELAGFAVRARIAAPTPVPGAGDLMVSVVDCQVGKLRARAEVLHPAGTPAAVIARYADADAALGPARRRPYAAAHRDKTQHVEDVALDLPARAATARLGVTWTTPDELELTGLDSAAHRGVSVIDAFVAAIQLGQVLLYELDGVRRADSHTLWMRQTTLETADPGRPATGSGVLRARLADAQLLTAGDGAQWRSARIEADYDHLSIACAVAHQLPGLQERTTT</sequence>
<dbReference type="Pfam" id="PF05655">
    <property type="entry name" value="AvrD"/>
    <property type="match status" value="1"/>
</dbReference>
<keyword evidence="2" id="KW-1185">Reference proteome</keyword>
<organism evidence="1 2">
    <name type="scientific">Dactylosporangium aurantiacum</name>
    <dbReference type="NCBI Taxonomy" id="35754"/>
    <lineage>
        <taxon>Bacteria</taxon>
        <taxon>Bacillati</taxon>
        <taxon>Actinomycetota</taxon>
        <taxon>Actinomycetes</taxon>
        <taxon>Micromonosporales</taxon>
        <taxon>Micromonosporaceae</taxon>
        <taxon>Dactylosporangium</taxon>
    </lineage>
</organism>
<dbReference type="Proteomes" id="UP001058003">
    <property type="component" value="Chromosome"/>
</dbReference>
<gene>
    <name evidence="1" type="ORF">Daura_28310</name>
</gene>
<dbReference type="EMBL" id="CP073767">
    <property type="protein sequence ID" value="UWZ50721.1"/>
    <property type="molecule type" value="Genomic_DNA"/>
</dbReference>
<evidence type="ECO:0000313" key="2">
    <source>
        <dbReference type="Proteomes" id="UP001058003"/>
    </source>
</evidence>
<dbReference type="InterPro" id="IPR008799">
    <property type="entry name" value="Pseudomon_AvrD"/>
</dbReference>
<reference evidence="1" key="1">
    <citation type="submission" date="2021-04" db="EMBL/GenBank/DDBJ databases">
        <title>Dactylosporangium aurantiacum NRRL B-8018 full assembly.</title>
        <authorList>
            <person name="Hartkoorn R.C."/>
            <person name="Beaudoing E."/>
            <person name="Hot D."/>
        </authorList>
    </citation>
    <scope>NUCLEOTIDE SEQUENCE</scope>
    <source>
        <strain evidence="1">NRRL B-8018</strain>
    </source>
</reference>
<dbReference type="KEGG" id="daur:Daura_28310"/>
<dbReference type="AlphaFoldDB" id="A0A9Q9I982"/>
<accession>A0A9Q9I982</accession>
<evidence type="ECO:0008006" key="3">
    <source>
        <dbReference type="Google" id="ProtNLM"/>
    </source>
</evidence>
<protein>
    <recommendedName>
        <fullName evidence="3">Avirulence D protein (AvrD)</fullName>
    </recommendedName>
</protein>
<dbReference type="OrthoDB" id="4919083at2"/>
<dbReference type="RefSeq" id="WP_033360465.1">
    <property type="nucleotide sequence ID" value="NZ_CP073767.1"/>
</dbReference>